<feature type="non-terminal residue" evidence="2">
    <location>
        <position position="80"/>
    </location>
</feature>
<accession>A0A0B7AAK8</accession>
<proteinExistence type="predicted"/>
<gene>
    <name evidence="2" type="primary">ORF102812</name>
</gene>
<protein>
    <submittedName>
        <fullName evidence="2">Uncharacterized protein</fullName>
    </submittedName>
</protein>
<name>A0A0B7AAK8_9EUPU</name>
<feature type="region of interest" description="Disordered" evidence="1">
    <location>
        <begin position="1"/>
        <end position="31"/>
    </location>
</feature>
<reference evidence="2" key="1">
    <citation type="submission" date="2014-12" db="EMBL/GenBank/DDBJ databases">
        <title>Insight into the proteome of Arion vulgaris.</title>
        <authorList>
            <person name="Aradska J."/>
            <person name="Bulat T."/>
            <person name="Smidak R."/>
            <person name="Sarate P."/>
            <person name="Gangsoo J."/>
            <person name="Sialana F."/>
            <person name="Bilban M."/>
            <person name="Lubec G."/>
        </authorList>
    </citation>
    <scope>NUCLEOTIDE SEQUENCE</scope>
    <source>
        <tissue evidence="2">Skin</tissue>
    </source>
</reference>
<dbReference type="AlphaFoldDB" id="A0A0B7AAK8"/>
<organism evidence="2">
    <name type="scientific">Arion vulgaris</name>
    <dbReference type="NCBI Taxonomy" id="1028688"/>
    <lineage>
        <taxon>Eukaryota</taxon>
        <taxon>Metazoa</taxon>
        <taxon>Spiralia</taxon>
        <taxon>Lophotrochozoa</taxon>
        <taxon>Mollusca</taxon>
        <taxon>Gastropoda</taxon>
        <taxon>Heterobranchia</taxon>
        <taxon>Euthyneura</taxon>
        <taxon>Panpulmonata</taxon>
        <taxon>Eupulmonata</taxon>
        <taxon>Stylommatophora</taxon>
        <taxon>Helicina</taxon>
        <taxon>Arionoidea</taxon>
        <taxon>Arionidae</taxon>
        <taxon>Arion</taxon>
    </lineage>
</organism>
<sequence>MEYRNTMKQRRLHAEQAQCSSHPNNSVENSSVCVTDKGRDVCQQRLHFRNDDLSVQHQIQGNRPTIFVSHNSLFKCWFVH</sequence>
<feature type="compositionally biased region" description="Polar residues" evidence="1">
    <location>
        <begin position="17"/>
        <end position="31"/>
    </location>
</feature>
<dbReference type="EMBL" id="HACG01030186">
    <property type="protein sequence ID" value="CEK77051.1"/>
    <property type="molecule type" value="Transcribed_RNA"/>
</dbReference>
<evidence type="ECO:0000313" key="2">
    <source>
        <dbReference type="EMBL" id="CEK77051.1"/>
    </source>
</evidence>
<evidence type="ECO:0000256" key="1">
    <source>
        <dbReference type="SAM" id="MobiDB-lite"/>
    </source>
</evidence>